<comment type="caution">
    <text evidence="1">The sequence shown here is derived from an EMBL/GenBank/DDBJ whole genome shotgun (WGS) entry which is preliminary data.</text>
</comment>
<protein>
    <submittedName>
        <fullName evidence="1">Uncharacterized protein</fullName>
    </submittedName>
</protein>
<proteinExistence type="predicted"/>
<organism evidence="1 2">
    <name type="scientific">Afipia felis</name>
    <name type="common">Cat scratch disease bacillus</name>
    <dbReference type="NCBI Taxonomy" id="1035"/>
    <lineage>
        <taxon>Bacteria</taxon>
        <taxon>Pseudomonadati</taxon>
        <taxon>Pseudomonadota</taxon>
        <taxon>Alphaproteobacteria</taxon>
        <taxon>Hyphomicrobiales</taxon>
        <taxon>Nitrobacteraceae</taxon>
        <taxon>Afipia</taxon>
    </lineage>
</organism>
<dbReference type="Proteomes" id="UP000035762">
    <property type="component" value="Unassembled WGS sequence"/>
</dbReference>
<evidence type="ECO:0000313" key="1">
    <source>
        <dbReference type="EMBL" id="CEG09847.1"/>
    </source>
</evidence>
<evidence type="ECO:0000313" key="2">
    <source>
        <dbReference type="Proteomes" id="UP000035762"/>
    </source>
</evidence>
<gene>
    <name evidence="1" type="ORF">BN961_03279</name>
</gene>
<dbReference type="EMBL" id="CCAZ020000002">
    <property type="protein sequence ID" value="CEG09847.1"/>
    <property type="molecule type" value="Genomic_DNA"/>
</dbReference>
<accession>A0A090MU93</accession>
<keyword evidence="2" id="KW-1185">Reference proteome</keyword>
<reference evidence="1 2" key="1">
    <citation type="journal article" date="2014" name="Genome Announc.">
        <title>Genome Sequence of Afipia felis Strain 76713, Isolated in Hospital Water Using an Amoeba Co-Culture Procedure.</title>
        <authorList>
            <person name="Benamar S."/>
            <person name="La Scola B."/>
            <person name="Croce O."/>
        </authorList>
    </citation>
    <scope>NUCLEOTIDE SEQUENCE [LARGE SCALE GENOMIC DNA]</scope>
    <source>
        <strain evidence="1 2">76713</strain>
    </source>
</reference>
<dbReference type="AlphaFoldDB" id="A0A090MU93"/>
<name>A0A090MU93_AFIFE</name>
<sequence>MNNPNAETDNSNDFAFLRYEGNNHRCNSLQEAKQAWEKLTPAQKVHASIVANGTMYNQAEIVEM</sequence>